<dbReference type="Gene3D" id="3.40.630.10">
    <property type="entry name" value="Zn peptidases"/>
    <property type="match status" value="1"/>
</dbReference>
<organism evidence="9 10">
    <name type="scientific">Kluyveromyces dobzhanskii CBS 2104</name>
    <dbReference type="NCBI Taxonomy" id="1427455"/>
    <lineage>
        <taxon>Eukaryota</taxon>
        <taxon>Fungi</taxon>
        <taxon>Dikarya</taxon>
        <taxon>Ascomycota</taxon>
        <taxon>Saccharomycotina</taxon>
        <taxon>Saccharomycetes</taxon>
        <taxon>Saccharomycetales</taxon>
        <taxon>Saccharomycetaceae</taxon>
        <taxon>Kluyveromyces</taxon>
    </lineage>
</organism>
<dbReference type="SUPFAM" id="SSF52025">
    <property type="entry name" value="PA domain"/>
    <property type="match status" value="1"/>
</dbReference>
<dbReference type="InterPro" id="IPR046450">
    <property type="entry name" value="PA_dom_sf"/>
</dbReference>
<name>A0A0A8L3D3_9SACH</name>
<comment type="similarity">
    <text evidence="6">Belongs to the peptidase M28 family.</text>
</comment>
<comment type="cofactor">
    <cofactor evidence="1">
        <name>Zn(2+)</name>
        <dbReference type="ChEBI" id="CHEBI:29105"/>
    </cofactor>
</comment>
<evidence type="ECO:0000256" key="6">
    <source>
        <dbReference type="RuleBase" id="RU361240"/>
    </source>
</evidence>
<gene>
    <name evidence="9" type="ORF">KLDO_g1870</name>
</gene>
<keyword evidence="5 6" id="KW-0862">Zinc</keyword>
<evidence type="ECO:0000256" key="1">
    <source>
        <dbReference type="ARBA" id="ARBA00001947"/>
    </source>
</evidence>
<dbReference type="Gene3D" id="3.50.30.30">
    <property type="match status" value="1"/>
</dbReference>
<accession>A0A0A8L3D3</accession>
<feature type="signal peptide" evidence="6">
    <location>
        <begin position="1"/>
        <end position="18"/>
    </location>
</feature>
<evidence type="ECO:0000256" key="4">
    <source>
        <dbReference type="ARBA" id="ARBA00022801"/>
    </source>
</evidence>
<keyword evidence="4 6" id="KW-0378">Hydrolase</keyword>
<keyword evidence="10" id="KW-1185">Reference proteome</keyword>
<keyword evidence="3 6" id="KW-0479">Metal-binding</keyword>
<evidence type="ECO:0000259" key="8">
    <source>
        <dbReference type="Pfam" id="PF04389"/>
    </source>
</evidence>
<dbReference type="EC" id="3.4.-.-" evidence="6"/>
<feature type="chain" id="PRO_5005109563" description="Peptide hydrolase" evidence="6">
    <location>
        <begin position="19"/>
        <end position="526"/>
    </location>
</feature>
<evidence type="ECO:0000256" key="5">
    <source>
        <dbReference type="ARBA" id="ARBA00022833"/>
    </source>
</evidence>
<dbReference type="Pfam" id="PF02225">
    <property type="entry name" value="PA"/>
    <property type="match status" value="1"/>
</dbReference>
<dbReference type="OrthoDB" id="10013407at2759"/>
<dbReference type="EMBL" id="CCBQ010000026">
    <property type="protein sequence ID" value="CDO93574.1"/>
    <property type="molecule type" value="Genomic_DNA"/>
</dbReference>
<evidence type="ECO:0000313" key="9">
    <source>
        <dbReference type="EMBL" id="CDO93574.1"/>
    </source>
</evidence>
<proteinExistence type="inferred from homology"/>
<dbReference type="FunFam" id="3.40.630.10:FF:000093">
    <property type="entry name" value="Peptide hydrolase"/>
    <property type="match status" value="1"/>
</dbReference>
<dbReference type="SUPFAM" id="SSF53187">
    <property type="entry name" value="Zn-dependent exopeptidases"/>
    <property type="match status" value="1"/>
</dbReference>
<evidence type="ECO:0000313" key="10">
    <source>
        <dbReference type="Proteomes" id="UP000031516"/>
    </source>
</evidence>
<sequence>MRVLGIVGSIAVANLVGATVVPQYVQEAFSVEDVYESVREVTDLFDDSSESSIFGWPHVPYFLKPGVDSEKIQESITIEQLNETAWDLFDAANKSTKEFGHPTRVIGSKGHWKSIGYILSKLNEHRDYYDISVQSFPALAGKVNSYNLSFVNDGGKVPTAKPFALTPPVKGFVGKVIEVPNLGCDEIDYKSLVIPKNSIALIERGQCPFGKKSNLAGKHGFKAAIIYDNDPLSKNGISGTLEKPTKNTVATIGVSYKEGKVLIAAIELSKNDYSLYFEVDSYVKNVKTKNIIADTKHGDPENIVALGAHSDSVSDGPGINDDGSGAISLLTIAKELVHYKINNKVRFAWWAAEEEGLLGSVYYANNLSPEENSKIRLFMDYDMMASPNYEYQVYDANNKDHPEGSEELKNLYIDFYQSQNLTYSLIPFDGRSDYVGFINHGIPSGGIATGAEGINKKNGFPFDQCYHSLCDDVSNLAFDAFLVNTRLIAHSVATYAKSLEGFPERNLNVTAASTSEFPYRGSKLIV</sequence>
<dbReference type="InterPro" id="IPR007484">
    <property type="entry name" value="Peptidase_M28"/>
</dbReference>
<dbReference type="InterPro" id="IPR045175">
    <property type="entry name" value="M28_fam"/>
</dbReference>
<evidence type="ECO:0000259" key="7">
    <source>
        <dbReference type="Pfam" id="PF02225"/>
    </source>
</evidence>
<keyword evidence="2 6" id="KW-0645">Protease</keyword>
<dbReference type="Proteomes" id="UP000031516">
    <property type="component" value="Unassembled WGS sequence"/>
</dbReference>
<dbReference type="PANTHER" id="PTHR12147">
    <property type="entry name" value="METALLOPEPTIDASE M28 FAMILY MEMBER"/>
    <property type="match status" value="1"/>
</dbReference>
<dbReference type="GO" id="GO:0046872">
    <property type="term" value="F:metal ion binding"/>
    <property type="evidence" value="ECO:0007669"/>
    <property type="project" value="UniProtKB-KW"/>
</dbReference>
<reference evidence="9 10" key="1">
    <citation type="submission" date="2014-03" db="EMBL/GenBank/DDBJ databases">
        <title>The genome of Kluyveromyces dobzhanskii.</title>
        <authorList>
            <person name="Nystedt B."/>
            <person name="Astrom S."/>
        </authorList>
    </citation>
    <scope>NUCLEOTIDE SEQUENCE [LARGE SCALE GENOMIC DNA]</scope>
    <source>
        <strain evidence="9 10">CBS 2104</strain>
    </source>
</reference>
<evidence type="ECO:0000256" key="2">
    <source>
        <dbReference type="ARBA" id="ARBA00022670"/>
    </source>
</evidence>
<keyword evidence="6" id="KW-0732">Signal</keyword>
<dbReference type="GO" id="GO:0008235">
    <property type="term" value="F:metalloexopeptidase activity"/>
    <property type="evidence" value="ECO:0007669"/>
    <property type="project" value="InterPro"/>
</dbReference>
<dbReference type="InterPro" id="IPR003137">
    <property type="entry name" value="PA_domain"/>
</dbReference>
<evidence type="ECO:0000256" key="3">
    <source>
        <dbReference type="ARBA" id="ARBA00022723"/>
    </source>
</evidence>
<dbReference type="GO" id="GO:0006508">
    <property type="term" value="P:proteolysis"/>
    <property type="evidence" value="ECO:0007669"/>
    <property type="project" value="UniProtKB-KW"/>
</dbReference>
<comment type="caution">
    <text evidence="9">The sequence shown here is derived from an EMBL/GenBank/DDBJ whole genome shotgun (WGS) entry which is preliminary data.</text>
</comment>
<dbReference type="PANTHER" id="PTHR12147:SF17">
    <property type="entry name" value="AMINOPEPTIDASE Y"/>
    <property type="match status" value="1"/>
</dbReference>
<feature type="domain" description="Peptidase M28" evidence="8">
    <location>
        <begin position="290"/>
        <end position="490"/>
    </location>
</feature>
<dbReference type="CDD" id="cd02130">
    <property type="entry name" value="PA_ScAPY_like"/>
    <property type="match status" value="1"/>
</dbReference>
<dbReference type="Pfam" id="PF04389">
    <property type="entry name" value="Peptidase_M28"/>
    <property type="match status" value="1"/>
</dbReference>
<protein>
    <recommendedName>
        <fullName evidence="6">Peptide hydrolase</fullName>
        <ecNumber evidence="6">3.4.-.-</ecNumber>
    </recommendedName>
</protein>
<feature type="domain" description="PA" evidence="7">
    <location>
        <begin position="174"/>
        <end position="261"/>
    </location>
</feature>
<dbReference type="AlphaFoldDB" id="A0A0A8L3D3"/>